<proteinExistence type="predicted"/>
<dbReference type="InParanoid" id="A0A409XPS6"/>
<organism evidence="1 2">
    <name type="scientific">Psilocybe cyanescens</name>
    <dbReference type="NCBI Taxonomy" id="93625"/>
    <lineage>
        <taxon>Eukaryota</taxon>
        <taxon>Fungi</taxon>
        <taxon>Dikarya</taxon>
        <taxon>Basidiomycota</taxon>
        <taxon>Agaricomycotina</taxon>
        <taxon>Agaricomycetes</taxon>
        <taxon>Agaricomycetidae</taxon>
        <taxon>Agaricales</taxon>
        <taxon>Agaricineae</taxon>
        <taxon>Strophariaceae</taxon>
        <taxon>Psilocybe</taxon>
    </lineage>
</organism>
<dbReference type="EMBL" id="NHYD01000994">
    <property type="protein sequence ID" value="PPQ92721.1"/>
    <property type="molecule type" value="Genomic_DNA"/>
</dbReference>
<dbReference type="AlphaFoldDB" id="A0A409XPS6"/>
<gene>
    <name evidence="1" type="ORF">CVT25_014028</name>
</gene>
<sequence>MLLVNDMVNVSAFHGFTKLHGAPLERSFGARFVVKRLVPALAEDFWAATGADPPSGLWDGPVWSKK</sequence>
<accession>A0A409XPS6</accession>
<name>A0A409XPS6_PSICY</name>
<evidence type="ECO:0000313" key="1">
    <source>
        <dbReference type="EMBL" id="PPQ92721.1"/>
    </source>
</evidence>
<comment type="caution">
    <text evidence="1">The sequence shown here is derived from an EMBL/GenBank/DDBJ whole genome shotgun (WGS) entry which is preliminary data.</text>
</comment>
<keyword evidence="2" id="KW-1185">Reference proteome</keyword>
<protein>
    <submittedName>
        <fullName evidence="1">Uncharacterized protein</fullName>
    </submittedName>
</protein>
<evidence type="ECO:0000313" key="2">
    <source>
        <dbReference type="Proteomes" id="UP000283269"/>
    </source>
</evidence>
<dbReference type="Proteomes" id="UP000283269">
    <property type="component" value="Unassembled WGS sequence"/>
</dbReference>
<reference evidence="1 2" key="1">
    <citation type="journal article" date="2018" name="Evol. Lett.">
        <title>Horizontal gene cluster transfer increased hallucinogenic mushroom diversity.</title>
        <authorList>
            <person name="Reynolds H.T."/>
            <person name="Vijayakumar V."/>
            <person name="Gluck-Thaler E."/>
            <person name="Korotkin H.B."/>
            <person name="Matheny P.B."/>
            <person name="Slot J.C."/>
        </authorList>
    </citation>
    <scope>NUCLEOTIDE SEQUENCE [LARGE SCALE GENOMIC DNA]</scope>
    <source>
        <strain evidence="1 2">2631</strain>
    </source>
</reference>